<dbReference type="Proteomes" id="UP000007797">
    <property type="component" value="Unassembled WGS sequence"/>
</dbReference>
<keyword evidence="8" id="KW-0812">Transmembrane</keyword>
<keyword evidence="11" id="KW-1185">Reference proteome</keyword>
<accession>F4PLT1</accession>
<dbReference type="InterPro" id="IPR020935">
    <property type="entry name" value="PdiEstase_YfcE_CS"/>
</dbReference>
<dbReference type="InterPro" id="IPR024654">
    <property type="entry name" value="Calcineurin-like_PHP_lpxH"/>
</dbReference>
<dbReference type="PANTHER" id="PTHR11124">
    <property type="entry name" value="VACUOLAR SORTING PROTEIN VPS29"/>
    <property type="match status" value="1"/>
</dbReference>
<dbReference type="InterPro" id="IPR000979">
    <property type="entry name" value="Phosphodiesterase_MJ0936/Vps29"/>
</dbReference>
<dbReference type="GO" id="GO:0046872">
    <property type="term" value="F:metal ion binding"/>
    <property type="evidence" value="ECO:0007669"/>
    <property type="project" value="UniProtKB-KW"/>
</dbReference>
<evidence type="ECO:0000256" key="4">
    <source>
        <dbReference type="ARBA" id="ARBA00022723"/>
    </source>
</evidence>
<dbReference type="Gene3D" id="3.60.21.10">
    <property type="match status" value="1"/>
</dbReference>
<organism evidence="10 11">
    <name type="scientific">Cavenderia fasciculata</name>
    <name type="common">Slime mold</name>
    <name type="synonym">Dictyostelium fasciculatum</name>
    <dbReference type="NCBI Taxonomy" id="261658"/>
    <lineage>
        <taxon>Eukaryota</taxon>
        <taxon>Amoebozoa</taxon>
        <taxon>Evosea</taxon>
        <taxon>Eumycetozoa</taxon>
        <taxon>Dictyostelia</taxon>
        <taxon>Acytosteliales</taxon>
        <taxon>Cavenderiaceae</taxon>
        <taxon>Cavenderia</taxon>
    </lineage>
</organism>
<reference evidence="11" key="1">
    <citation type="journal article" date="2011" name="Genome Res.">
        <title>Phylogeny-wide analysis of social amoeba genomes highlights ancient origins for complex intercellular communication.</title>
        <authorList>
            <person name="Heidel A.J."/>
            <person name="Lawal H.M."/>
            <person name="Felder M."/>
            <person name="Schilde C."/>
            <person name="Helps N.R."/>
            <person name="Tunggal B."/>
            <person name="Rivero F."/>
            <person name="John U."/>
            <person name="Schleicher M."/>
            <person name="Eichinger L."/>
            <person name="Platzer M."/>
            <person name="Noegel A.A."/>
            <person name="Schaap P."/>
            <person name="Gloeckner G."/>
        </authorList>
    </citation>
    <scope>NUCLEOTIDE SEQUENCE [LARGE SCALE GENOMIC DNA]</scope>
    <source>
        <strain evidence="11">SH3</strain>
    </source>
</reference>
<dbReference type="InterPro" id="IPR029052">
    <property type="entry name" value="Metallo-depent_PP-like"/>
</dbReference>
<dbReference type="PROSITE" id="PS01269">
    <property type="entry name" value="UPF0025"/>
    <property type="match status" value="1"/>
</dbReference>
<dbReference type="NCBIfam" id="TIGR00040">
    <property type="entry name" value="yfcE"/>
    <property type="match status" value="1"/>
</dbReference>
<comment type="similarity">
    <text evidence="1 7">Belongs to the VPS29 family.</text>
</comment>
<evidence type="ECO:0000256" key="6">
    <source>
        <dbReference type="ARBA" id="ARBA00022927"/>
    </source>
</evidence>
<dbReference type="RefSeq" id="XP_004360538.1">
    <property type="nucleotide sequence ID" value="XM_004360481.1"/>
</dbReference>
<keyword evidence="6" id="KW-0653">Protein transport</keyword>
<evidence type="ECO:0000313" key="10">
    <source>
        <dbReference type="EMBL" id="EGG22687.1"/>
    </source>
</evidence>
<dbReference type="AlphaFoldDB" id="F4PLT1"/>
<dbReference type="OrthoDB" id="10258130at2759"/>
<keyword evidence="5" id="KW-0378">Hydrolase</keyword>
<evidence type="ECO:0000256" key="8">
    <source>
        <dbReference type="SAM" id="Phobius"/>
    </source>
</evidence>
<dbReference type="GO" id="GO:0031410">
    <property type="term" value="C:cytoplasmic vesicle"/>
    <property type="evidence" value="ECO:0007669"/>
    <property type="project" value="UniProtKB-ARBA"/>
</dbReference>
<dbReference type="InterPro" id="IPR028661">
    <property type="entry name" value="Vps29"/>
</dbReference>
<dbReference type="SUPFAM" id="SSF56300">
    <property type="entry name" value="Metallo-dependent phosphatases"/>
    <property type="match status" value="1"/>
</dbReference>
<dbReference type="GO" id="GO:0030904">
    <property type="term" value="C:retromer complex"/>
    <property type="evidence" value="ECO:0007669"/>
    <property type="project" value="InterPro"/>
</dbReference>
<proteinExistence type="inferred from homology"/>
<evidence type="ECO:0000256" key="1">
    <source>
        <dbReference type="ARBA" id="ARBA00005945"/>
    </source>
</evidence>
<dbReference type="CDD" id="cd07394">
    <property type="entry name" value="MPP_Vps29"/>
    <property type="match status" value="1"/>
</dbReference>
<gene>
    <name evidence="10" type="primary">vps29</name>
    <name evidence="10" type="ORF">DFA_04817</name>
</gene>
<dbReference type="FunFam" id="3.60.21.10:FF:000015">
    <property type="entry name" value="Vacuolar protein sorting-associated protein 29"/>
    <property type="match status" value="1"/>
</dbReference>
<dbReference type="GO" id="GO:0016787">
    <property type="term" value="F:hydrolase activity"/>
    <property type="evidence" value="ECO:0007669"/>
    <property type="project" value="UniProtKB-KW"/>
</dbReference>
<dbReference type="OMA" id="THNIEVY"/>
<keyword evidence="3" id="KW-0813">Transport</keyword>
<evidence type="ECO:0000313" key="11">
    <source>
        <dbReference type="Proteomes" id="UP000007797"/>
    </source>
</evidence>
<feature type="domain" description="Calcineurin-like phosphoesterase" evidence="9">
    <location>
        <begin position="105"/>
        <end position="255"/>
    </location>
</feature>
<keyword evidence="8" id="KW-1133">Transmembrane helix</keyword>
<dbReference type="GO" id="GO:0042147">
    <property type="term" value="P:retrograde transport, endosome to Golgi"/>
    <property type="evidence" value="ECO:0007669"/>
    <property type="project" value="InterPro"/>
</dbReference>
<dbReference type="STRING" id="1054147.F4PLT1"/>
<dbReference type="GeneID" id="14874826"/>
<dbReference type="GO" id="GO:0015031">
    <property type="term" value="P:protein transport"/>
    <property type="evidence" value="ECO:0007669"/>
    <property type="project" value="UniProtKB-KW"/>
</dbReference>
<evidence type="ECO:0000256" key="2">
    <source>
        <dbReference type="ARBA" id="ARBA00017767"/>
    </source>
</evidence>
<evidence type="ECO:0000256" key="3">
    <source>
        <dbReference type="ARBA" id="ARBA00022448"/>
    </source>
</evidence>
<evidence type="ECO:0000256" key="5">
    <source>
        <dbReference type="ARBA" id="ARBA00022801"/>
    </source>
</evidence>
<protein>
    <recommendedName>
        <fullName evidence="2 7">Vacuolar protein sorting-associated protein 29</fullName>
    </recommendedName>
</protein>
<keyword evidence="8" id="KW-0472">Membrane</keyword>
<sequence>MSQQQQQQIDDNLLRSDQYPFVRLNRTFKVAAGIGMGIGMGMMLNLLGKKPYFTNPHYHVAFASALGYTSYISYDAQTYAYQRNFQILESYQDRVKRIEFINKAIGDLHVPHRSHSIPAEFKKLLVPEKIQHILCTGNLVSKDTLDYFKSLTHGVHIVRGDFDENTSFPDTKTVTLGQFKFGLCHGHQVVPWGDKAALSILQRQLDVDVLITGHTHNIEVYESNGKLFINPGSATGAYSITSQDVIPSFILMDVQGTTINVYIYKLIDGVVKVEKIDHTKAQ</sequence>
<keyword evidence="4" id="KW-0479">Metal-binding</keyword>
<dbReference type="EMBL" id="GL883008">
    <property type="protein sequence ID" value="EGG22687.1"/>
    <property type="molecule type" value="Genomic_DNA"/>
</dbReference>
<dbReference type="GO" id="GO:0005829">
    <property type="term" value="C:cytosol"/>
    <property type="evidence" value="ECO:0007669"/>
    <property type="project" value="GOC"/>
</dbReference>
<evidence type="ECO:0000256" key="7">
    <source>
        <dbReference type="RuleBase" id="RU362040"/>
    </source>
</evidence>
<dbReference type="KEGG" id="dfa:DFA_04817"/>
<name>F4PLT1_CACFS</name>
<dbReference type="Pfam" id="PF12850">
    <property type="entry name" value="Metallophos_2"/>
    <property type="match status" value="1"/>
</dbReference>
<evidence type="ECO:0000259" key="9">
    <source>
        <dbReference type="Pfam" id="PF12850"/>
    </source>
</evidence>
<feature type="transmembrane region" description="Helical" evidence="8">
    <location>
        <begin position="30"/>
        <end position="48"/>
    </location>
</feature>